<evidence type="ECO:0000313" key="1">
    <source>
        <dbReference type="EMBL" id="KAK7677160.1"/>
    </source>
</evidence>
<dbReference type="EMBL" id="JASBNA010000094">
    <property type="protein sequence ID" value="KAK7677160.1"/>
    <property type="molecule type" value="Genomic_DNA"/>
</dbReference>
<dbReference type="AlphaFoldDB" id="A0AAW0F8G4"/>
<evidence type="ECO:0000313" key="2">
    <source>
        <dbReference type="Proteomes" id="UP001385951"/>
    </source>
</evidence>
<proteinExistence type="predicted"/>
<accession>A0AAW0F8G4</accession>
<comment type="caution">
    <text evidence="1">The sequence shown here is derived from an EMBL/GenBank/DDBJ whole genome shotgun (WGS) entry which is preliminary data.</text>
</comment>
<name>A0AAW0F8G4_9APHY</name>
<reference evidence="1 2" key="1">
    <citation type="submission" date="2022-09" db="EMBL/GenBank/DDBJ databases">
        <authorList>
            <person name="Palmer J.M."/>
        </authorList>
    </citation>
    <scope>NUCLEOTIDE SEQUENCE [LARGE SCALE GENOMIC DNA]</scope>
    <source>
        <strain evidence="1 2">DSM 7382</strain>
    </source>
</reference>
<protein>
    <submittedName>
        <fullName evidence="1">Uncharacterized protein</fullName>
    </submittedName>
</protein>
<sequence length="86" mass="10155">MSDMVHAHRDNERYLDRGVILELRRQLQLEDLSQYDRDRHHCSDRRSFSHHCSAVSFPTYLQSPHTVTQTHHGDNIITIIVCESEL</sequence>
<organism evidence="1 2">
    <name type="scientific">Cerrena zonata</name>
    <dbReference type="NCBI Taxonomy" id="2478898"/>
    <lineage>
        <taxon>Eukaryota</taxon>
        <taxon>Fungi</taxon>
        <taxon>Dikarya</taxon>
        <taxon>Basidiomycota</taxon>
        <taxon>Agaricomycotina</taxon>
        <taxon>Agaricomycetes</taxon>
        <taxon>Polyporales</taxon>
        <taxon>Cerrenaceae</taxon>
        <taxon>Cerrena</taxon>
    </lineage>
</organism>
<dbReference type="Proteomes" id="UP001385951">
    <property type="component" value="Unassembled WGS sequence"/>
</dbReference>
<keyword evidence="2" id="KW-1185">Reference proteome</keyword>
<gene>
    <name evidence="1" type="ORF">QCA50_019869</name>
</gene>